<keyword evidence="6 11" id="KW-0159">Chromosome partition</keyword>
<feature type="domain" description="Core-binding (CB)" evidence="13">
    <location>
        <begin position="1"/>
        <end position="86"/>
    </location>
</feature>
<feature type="domain" description="Tyr recombinase" evidence="12">
    <location>
        <begin position="107"/>
        <end position="290"/>
    </location>
</feature>
<dbReference type="InterPro" id="IPR023009">
    <property type="entry name" value="Tyrosine_recombinase_XerC/XerD"/>
</dbReference>
<organism evidence="14 15">
    <name type="scientific">Evansella alkalicola</name>
    <dbReference type="NCBI Taxonomy" id="745819"/>
    <lineage>
        <taxon>Bacteria</taxon>
        <taxon>Bacillati</taxon>
        <taxon>Bacillota</taxon>
        <taxon>Bacilli</taxon>
        <taxon>Bacillales</taxon>
        <taxon>Bacillaceae</taxon>
        <taxon>Evansella</taxon>
    </lineage>
</organism>
<gene>
    <name evidence="11 14" type="primary">xerD</name>
    <name evidence="14" type="ORF">KS407_21670</name>
</gene>
<dbReference type="NCBIfam" id="TIGR02225">
    <property type="entry name" value="recomb_XerD"/>
    <property type="match status" value="1"/>
</dbReference>
<keyword evidence="9 11" id="KW-0233">DNA recombination</keyword>
<feature type="active site" evidence="11">
    <location>
        <position position="268"/>
    </location>
</feature>
<keyword evidence="15" id="KW-1185">Reference proteome</keyword>
<dbReference type="NCBIfam" id="NF040815">
    <property type="entry name" value="recomb_XerA_Arch"/>
    <property type="match status" value="1"/>
</dbReference>
<evidence type="ECO:0000256" key="9">
    <source>
        <dbReference type="ARBA" id="ARBA00023172"/>
    </source>
</evidence>
<dbReference type="HAMAP" id="MF_01807">
    <property type="entry name" value="Recomb_XerD"/>
    <property type="match status" value="1"/>
</dbReference>
<evidence type="ECO:0000259" key="12">
    <source>
        <dbReference type="PROSITE" id="PS51898"/>
    </source>
</evidence>
<sequence>MLQELKSFTYFLAMERGVSKNTIEAYQRDLTQYIHFLQESEAIEMIDQISQGHIKAYIHHLKSQGKAASTLARTVTSIRAFHQFLLRESIHKSDPTIHIERPKETKRIPSILTTSEVEALLEAKVDNPLLDIRNKGMLELLYATGIRVSELCNLTTADLHLELGFLRCFGKGNKERIIPIGRVAKKVLEQYLLSARPLLIKQQNHDFLFVNHHGRQLSRQGFWKIIKMLAKLAGIETELTPHTLRHSFATHLLENGADIRAVQEMLGHADISTTQIYTHVTKTRMKDVYSKYHPRA</sequence>
<dbReference type="InterPro" id="IPR004107">
    <property type="entry name" value="Integrase_SAM-like_N"/>
</dbReference>
<keyword evidence="7 11" id="KW-0229">DNA integration</keyword>
<evidence type="ECO:0000256" key="2">
    <source>
        <dbReference type="ARBA" id="ARBA00010450"/>
    </source>
</evidence>
<dbReference type="InterPro" id="IPR050090">
    <property type="entry name" value="Tyrosine_recombinase_XerCD"/>
</dbReference>
<dbReference type="Pfam" id="PF00589">
    <property type="entry name" value="Phage_integrase"/>
    <property type="match status" value="1"/>
</dbReference>
<keyword evidence="5 11" id="KW-0132">Cell division</keyword>
<dbReference type="NCBIfam" id="NF001399">
    <property type="entry name" value="PRK00283.1"/>
    <property type="match status" value="1"/>
</dbReference>
<feature type="active site" evidence="11">
    <location>
        <position position="147"/>
    </location>
</feature>
<evidence type="ECO:0000256" key="5">
    <source>
        <dbReference type="ARBA" id="ARBA00022618"/>
    </source>
</evidence>
<comment type="similarity">
    <text evidence="2 11">Belongs to the 'phage' integrase family. XerD subfamily.</text>
</comment>
<comment type="subunit">
    <text evidence="11">Forms a cyclic heterotetrameric complex composed of two molecules of XerC and two molecules of XerD.</text>
</comment>
<comment type="subcellular location">
    <subcellularLocation>
        <location evidence="1 11">Cytoplasm</location>
    </subcellularLocation>
</comment>
<dbReference type="SUPFAM" id="SSF56349">
    <property type="entry name" value="DNA breaking-rejoining enzymes"/>
    <property type="match status" value="1"/>
</dbReference>
<evidence type="ECO:0000256" key="11">
    <source>
        <dbReference type="HAMAP-Rule" id="MF_01807"/>
    </source>
</evidence>
<feature type="active site" evidence="11">
    <location>
        <position position="242"/>
    </location>
</feature>
<dbReference type="PROSITE" id="PS51898">
    <property type="entry name" value="TYR_RECOMBINASE"/>
    <property type="match status" value="1"/>
</dbReference>
<evidence type="ECO:0000256" key="10">
    <source>
        <dbReference type="ARBA" id="ARBA00023306"/>
    </source>
</evidence>
<feature type="active site" evidence="11">
    <location>
        <position position="245"/>
    </location>
</feature>
<dbReference type="Gene3D" id="1.10.443.10">
    <property type="entry name" value="Intergrase catalytic core"/>
    <property type="match status" value="1"/>
</dbReference>
<dbReference type="EMBL" id="JAHQCR010000088">
    <property type="protein sequence ID" value="MBU9724037.1"/>
    <property type="molecule type" value="Genomic_DNA"/>
</dbReference>
<evidence type="ECO:0000256" key="4">
    <source>
        <dbReference type="ARBA" id="ARBA00022490"/>
    </source>
</evidence>
<evidence type="ECO:0000313" key="15">
    <source>
        <dbReference type="Proteomes" id="UP000790580"/>
    </source>
</evidence>
<dbReference type="Pfam" id="PF02899">
    <property type="entry name" value="Phage_int_SAM_1"/>
    <property type="match status" value="1"/>
</dbReference>
<dbReference type="InterPro" id="IPR011932">
    <property type="entry name" value="Recomb_XerD"/>
</dbReference>
<dbReference type="PROSITE" id="PS51900">
    <property type="entry name" value="CB"/>
    <property type="match status" value="1"/>
</dbReference>
<evidence type="ECO:0000256" key="8">
    <source>
        <dbReference type="ARBA" id="ARBA00023125"/>
    </source>
</evidence>
<keyword evidence="4 11" id="KW-0963">Cytoplasm</keyword>
<protein>
    <recommendedName>
        <fullName evidence="3 11">Tyrosine recombinase XerD</fullName>
    </recommendedName>
</protein>
<dbReference type="PANTHER" id="PTHR30349">
    <property type="entry name" value="PHAGE INTEGRASE-RELATED"/>
    <property type="match status" value="1"/>
</dbReference>
<dbReference type="PANTHER" id="PTHR30349:SF81">
    <property type="entry name" value="TYROSINE RECOMBINASE XERC"/>
    <property type="match status" value="1"/>
</dbReference>
<evidence type="ECO:0000256" key="1">
    <source>
        <dbReference type="ARBA" id="ARBA00004496"/>
    </source>
</evidence>
<keyword evidence="10 11" id="KW-0131">Cell cycle</keyword>
<dbReference type="InterPro" id="IPR002104">
    <property type="entry name" value="Integrase_catalytic"/>
</dbReference>
<dbReference type="InterPro" id="IPR010998">
    <property type="entry name" value="Integrase_recombinase_N"/>
</dbReference>
<reference evidence="14 15" key="1">
    <citation type="submission" date="2021-06" db="EMBL/GenBank/DDBJ databases">
        <title>Bacillus sp. RD4P76, an endophyte from a halophyte.</title>
        <authorList>
            <person name="Sun J.-Q."/>
        </authorList>
    </citation>
    <scope>NUCLEOTIDE SEQUENCE [LARGE SCALE GENOMIC DNA]</scope>
    <source>
        <strain evidence="14 15">JCM 17098</strain>
    </source>
</reference>
<keyword evidence="8 11" id="KW-0238">DNA-binding</keyword>
<dbReference type="CDD" id="cd00798">
    <property type="entry name" value="INT_XerDC_C"/>
    <property type="match status" value="1"/>
</dbReference>
<accession>A0ABS6JZK8</accession>
<proteinExistence type="inferred from homology"/>
<dbReference type="HAMAP" id="MF_01808">
    <property type="entry name" value="Recomb_XerC_XerD"/>
    <property type="match status" value="1"/>
</dbReference>
<name>A0ABS6JZK8_9BACI</name>
<dbReference type="InterPro" id="IPR013762">
    <property type="entry name" value="Integrase-like_cat_sf"/>
</dbReference>
<dbReference type="InterPro" id="IPR011010">
    <property type="entry name" value="DNA_brk_join_enz"/>
</dbReference>
<feature type="active site" description="O-(3'-phospho-DNA)-tyrosine intermediate" evidence="11">
    <location>
        <position position="277"/>
    </location>
</feature>
<evidence type="ECO:0000313" key="14">
    <source>
        <dbReference type="EMBL" id="MBU9724037.1"/>
    </source>
</evidence>
<dbReference type="Gene3D" id="1.10.150.130">
    <property type="match status" value="1"/>
</dbReference>
<comment type="caution">
    <text evidence="14">The sequence shown here is derived from an EMBL/GenBank/DDBJ whole genome shotgun (WGS) entry which is preliminary data.</text>
</comment>
<evidence type="ECO:0000259" key="13">
    <source>
        <dbReference type="PROSITE" id="PS51900"/>
    </source>
</evidence>
<evidence type="ECO:0000256" key="3">
    <source>
        <dbReference type="ARBA" id="ARBA00015810"/>
    </source>
</evidence>
<comment type="function">
    <text evidence="11">Site-specific tyrosine recombinase, which acts by catalyzing the cutting and rejoining of the recombining DNA molecules. The XerC-XerD complex is essential to convert dimers of the bacterial chromosome into monomers to permit their segregation at cell division. It also contributes to the segregational stability of plasmids.</text>
</comment>
<feature type="active site" evidence="11">
    <location>
        <position position="171"/>
    </location>
</feature>
<dbReference type="InterPro" id="IPR044068">
    <property type="entry name" value="CB"/>
</dbReference>
<evidence type="ECO:0000256" key="7">
    <source>
        <dbReference type="ARBA" id="ARBA00022908"/>
    </source>
</evidence>
<dbReference type="Proteomes" id="UP000790580">
    <property type="component" value="Unassembled WGS sequence"/>
</dbReference>
<dbReference type="RefSeq" id="WP_088077808.1">
    <property type="nucleotide sequence ID" value="NZ_JAHQCR010000088.1"/>
</dbReference>
<evidence type="ECO:0000256" key="6">
    <source>
        <dbReference type="ARBA" id="ARBA00022829"/>
    </source>
</evidence>